<name>A0AAW2CJ08_9ROSI</name>
<evidence type="ECO:0000259" key="1">
    <source>
        <dbReference type="Pfam" id="PF20167"/>
    </source>
</evidence>
<sequence length="189" mass="22057">MDEVASSEGRSCFIIREFFANAIMEGDHINYCLRGRELSISRESIQDVLEIRPTTPHTSLQYNERREKLEPLMEILGGQLNKKALHTIPFTPEMRTLAYIMIFNLYPIKNLMNLLALRTIFLYDLFTHMEIDFCSHIYHIFIKCITKRNSRLTLPFPSIVMSLILRARVKNPSGLQVMQREDSKWTSSA</sequence>
<comment type="caution">
    <text evidence="2">The sequence shown here is derived from an EMBL/GenBank/DDBJ whole genome shotgun (WGS) entry which is preliminary data.</text>
</comment>
<keyword evidence="3" id="KW-1185">Reference proteome</keyword>
<evidence type="ECO:0000313" key="2">
    <source>
        <dbReference type="EMBL" id="KAK9998112.1"/>
    </source>
</evidence>
<organism evidence="2 3">
    <name type="scientific">Lithocarpus litseifolius</name>
    <dbReference type="NCBI Taxonomy" id="425828"/>
    <lineage>
        <taxon>Eukaryota</taxon>
        <taxon>Viridiplantae</taxon>
        <taxon>Streptophyta</taxon>
        <taxon>Embryophyta</taxon>
        <taxon>Tracheophyta</taxon>
        <taxon>Spermatophyta</taxon>
        <taxon>Magnoliopsida</taxon>
        <taxon>eudicotyledons</taxon>
        <taxon>Gunneridae</taxon>
        <taxon>Pentapetalae</taxon>
        <taxon>rosids</taxon>
        <taxon>fabids</taxon>
        <taxon>Fagales</taxon>
        <taxon>Fagaceae</taxon>
        <taxon>Lithocarpus</taxon>
    </lineage>
</organism>
<dbReference type="AlphaFoldDB" id="A0AAW2CJ08"/>
<accession>A0AAW2CJ08</accession>
<gene>
    <name evidence="2" type="ORF">SO802_017715</name>
</gene>
<dbReference type="EMBL" id="JAZDWU010000006">
    <property type="protein sequence ID" value="KAK9998112.1"/>
    <property type="molecule type" value="Genomic_DNA"/>
</dbReference>
<protein>
    <recommendedName>
        <fullName evidence="1">Putative plant transposon protein domain-containing protein</fullName>
    </recommendedName>
</protein>
<feature type="domain" description="Putative plant transposon protein" evidence="1">
    <location>
        <begin position="14"/>
        <end position="169"/>
    </location>
</feature>
<reference evidence="2 3" key="1">
    <citation type="submission" date="2024-01" db="EMBL/GenBank/DDBJ databases">
        <title>A telomere-to-telomere, gap-free genome of sweet tea (Lithocarpus litseifolius).</title>
        <authorList>
            <person name="Zhou J."/>
        </authorList>
    </citation>
    <scope>NUCLEOTIDE SEQUENCE [LARGE SCALE GENOMIC DNA]</scope>
    <source>
        <strain evidence="2">Zhou-2022a</strain>
        <tissue evidence="2">Leaf</tissue>
    </source>
</reference>
<dbReference type="InterPro" id="IPR046796">
    <property type="entry name" value="Transposase_32_dom"/>
</dbReference>
<evidence type="ECO:0000313" key="3">
    <source>
        <dbReference type="Proteomes" id="UP001459277"/>
    </source>
</evidence>
<dbReference type="Pfam" id="PF20167">
    <property type="entry name" value="Transposase_32"/>
    <property type="match status" value="1"/>
</dbReference>
<proteinExistence type="predicted"/>
<dbReference type="Proteomes" id="UP001459277">
    <property type="component" value="Unassembled WGS sequence"/>
</dbReference>